<evidence type="ECO:0000313" key="2">
    <source>
        <dbReference type="EMBL" id="ETJ37578.1"/>
    </source>
</evidence>
<feature type="non-terminal residue" evidence="2">
    <location>
        <position position="1"/>
    </location>
</feature>
<feature type="non-terminal residue" evidence="2">
    <location>
        <position position="72"/>
    </location>
</feature>
<dbReference type="AlphaFoldDB" id="W1Y4U8"/>
<name>W1Y4U8_9ZZZZ</name>
<keyword evidence="1" id="KW-1133">Transmembrane helix</keyword>
<keyword evidence="1" id="KW-0812">Transmembrane</keyword>
<gene>
    <name evidence="2" type="ORF">Q604_UNBC08204G0001</name>
</gene>
<accession>W1Y4U8</accession>
<comment type="caution">
    <text evidence="2">The sequence shown here is derived from an EMBL/GenBank/DDBJ whole genome shotgun (WGS) entry which is preliminary data.</text>
</comment>
<keyword evidence="1" id="KW-0472">Membrane</keyword>
<sequence length="72" mass="7620">YLVRVVVGKGILKSRAARLGALACIVLFLLTATILSVVLTHGVRGEATTRDLVLTVNSLSSVLWTAIGFLIV</sequence>
<organism evidence="2">
    <name type="scientific">human gut metagenome</name>
    <dbReference type="NCBI Taxonomy" id="408170"/>
    <lineage>
        <taxon>unclassified sequences</taxon>
        <taxon>metagenomes</taxon>
        <taxon>organismal metagenomes</taxon>
    </lineage>
</organism>
<evidence type="ECO:0000256" key="1">
    <source>
        <dbReference type="SAM" id="Phobius"/>
    </source>
</evidence>
<feature type="transmembrane region" description="Helical" evidence="1">
    <location>
        <begin position="20"/>
        <end position="40"/>
    </location>
</feature>
<protein>
    <submittedName>
        <fullName evidence="2">ABC superfamily ATP binding cassette transporter permease</fullName>
    </submittedName>
</protein>
<feature type="transmembrane region" description="Helical" evidence="1">
    <location>
        <begin position="52"/>
        <end position="71"/>
    </location>
</feature>
<dbReference type="EMBL" id="AZMM01008204">
    <property type="protein sequence ID" value="ETJ37578.1"/>
    <property type="molecule type" value="Genomic_DNA"/>
</dbReference>
<proteinExistence type="predicted"/>
<reference evidence="2" key="1">
    <citation type="submission" date="2013-12" db="EMBL/GenBank/DDBJ databases">
        <title>A Varibaculum cambriense genome reconstructed from a premature infant gut community with otherwise low bacterial novelty that shifts toward anaerobic metabolism during the third week of life.</title>
        <authorList>
            <person name="Brown C.T."/>
            <person name="Sharon I."/>
            <person name="Thomas B.C."/>
            <person name="Castelle C.J."/>
            <person name="Morowitz M.J."/>
            <person name="Banfield J.F."/>
        </authorList>
    </citation>
    <scope>NUCLEOTIDE SEQUENCE</scope>
</reference>